<name>A0ACC3SAD4_9PEZI</name>
<accession>A0ACC3SAD4</accession>
<evidence type="ECO:0000313" key="1">
    <source>
        <dbReference type="EMBL" id="KAK8202115.1"/>
    </source>
</evidence>
<protein>
    <submittedName>
        <fullName evidence="1">Uncharacterized protein</fullName>
    </submittedName>
</protein>
<organism evidence="1 2">
    <name type="scientific">Zalaria obscura</name>
    <dbReference type="NCBI Taxonomy" id="2024903"/>
    <lineage>
        <taxon>Eukaryota</taxon>
        <taxon>Fungi</taxon>
        <taxon>Dikarya</taxon>
        <taxon>Ascomycota</taxon>
        <taxon>Pezizomycotina</taxon>
        <taxon>Dothideomycetes</taxon>
        <taxon>Dothideomycetidae</taxon>
        <taxon>Dothideales</taxon>
        <taxon>Zalariaceae</taxon>
        <taxon>Zalaria</taxon>
    </lineage>
</organism>
<sequence>MSLSITVPQEYGYVVVTAASTFFLGMWHGIRVGGFRKAAGVGYPCPYADSAQMSAADADKKHSMYLFNCAQRAHGNYLENQASFLAALLIAGLRYPVASSILGVGWMLGRVAYAVGYTAKDKDNGKGRLIGSHFWLCQLALFGMAATVGVKMIL</sequence>
<keyword evidence="2" id="KW-1185">Reference proteome</keyword>
<proteinExistence type="predicted"/>
<reference evidence="1" key="1">
    <citation type="submission" date="2024-02" db="EMBL/GenBank/DDBJ databases">
        <title>Metagenome Assembled Genome of Zalaria obscura JY119.</title>
        <authorList>
            <person name="Vighnesh L."/>
            <person name="Jagadeeshwari U."/>
            <person name="Venkata Ramana C."/>
            <person name="Sasikala C."/>
        </authorList>
    </citation>
    <scope>NUCLEOTIDE SEQUENCE</scope>
    <source>
        <strain evidence="1">JY119</strain>
    </source>
</reference>
<dbReference type="EMBL" id="JAMKPW020000033">
    <property type="protein sequence ID" value="KAK8202115.1"/>
    <property type="molecule type" value="Genomic_DNA"/>
</dbReference>
<gene>
    <name evidence="1" type="ORF">M8818_005641</name>
</gene>
<comment type="caution">
    <text evidence="1">The sequence shown here is derived from an EMBL/GenBank/DDBJ whole genome shotgun (WGS) entry which is preliminary data.</text>
</comment>
<evidence type="ECO:0000313" key="2">
    <source>
        <dbReference type="Proteomes" id="UP001320706"/>
    </source>
</evidence>
<dbReference type="Proteomes" id="UP001320706">
    <property type="component" value="Unassembled WGS sequence"/>
</dbReference>